<reference evidence="2" key="1">
    <citation type="submission" date="2018-05" db="EMBL/GenBank/DDBJ databases">
        <title>Draft genome of Mucuna pruriens seed.</title>
        <authorList>
            <person name="Nnadi N.E."/>
            <person name="Vos R."/>
            <person name="Hasami M.H."/>
            <person name="Devisetty U.K."/>
            <person name="Aguiy J.C."/>
        </authorList>
    </citation>
    <scope>NUCLEOTIDE SEQUENCE [LARGE SCALE GENOMIC DNA]</scope>
    <source>
        <strain evidence="2">JCA_2017</strain>
    </source>
</reference>
<dbReference type="PANTHER" id="PTHR47266">
    <property type="entry name" value="ENDONUCLEASE-RELATED"/>
    <property type="match status" value="1"/>
</dbReference>
<name>A0A371GK65_MUCPR</name>
<evidence type="ECO:0000256" key="1">
    <source>
        <dbReference type="SAM" id="Coils"/>
    </source>
</evidence>
<protein>
    <recommendedName>
        <fullName evidence="4">Integrase catalytic domain-containing protein</fullName>
    </recommendedName>
</protein>
<feature type="non-terminal residue" evidence="2">
    <location>
        <position position="1"/>
    </location>
</feature>
<proteinExistence type="predicted"/>
<gene>
    <name evidence="2" type="ORF">CR513_27373</name>
</gene>
<dbReference type="AlphaFoldDB" id="A0A371GK65"/>
<evidence type="ECO:0000313" key="2">
    <source>
        <dbReference type="EMBL" id="RDX90733.1"/>
    </source>
</evidence>
<dbReference type="EMBL" id="QJKJ01005302">
    <property type="protein sequence ID" value="RDX90733.1"/>
    <property type="molecule type" value="Genomic_DNA"/>
</dbReference>
<dbReference type="GO" id="GO:0003676">
    <property type="term" value="F:nucleic acid binding"/>
    <property type="evidence" value="ECO:0007669"/>
    <property type="project" value="InterPro"/>
</dbReference>
<dbReference type="SUPFAM" id="SSF53098">
    <property type="entry name" value="Ribonuclease H-like"/>
    <property type="match status" value="1"/>
</dbReference>
<feature type="coiled-coil region" evidence="1">
    <location>
        <begin position="13"/>
        <end position="40"/>
    </location>
</feature>
<dbReference type="InterPro" id="IPR036397">
    <property type="entry name" value="RNaseH_sf"/>
</dbReference>
<keyword evidence="1" id="KW-0175">Coiled coil</keyword>
<dbReference type="InterPro" id="IPR012337">
    <property type="entry name" value="RNaseH-like_sf"/>
</dbReference>
<evidence type="ECO:0000313" key="3">
    <source>
        <dbReference type="Proteomes" id="UP000257109"/>
    </source>
</evidence>
<sequence length="162" mass="19429">MYGVVHKVSIAYHPHTNDQAKELNREIKKLLQKMNDWSRLLEHALWAHRTTYRTPLRMSPYQIVFGKACHLSIEIERQAYWELEEPWLEAYENYWIYKRNIKQFHDNRILRKEFKVGQKLFLFNSRLKLIVAHYKPKSQKTMINLNLVGQRSFGIILGVGST</sequence>
<evidence type="ECO:0008006" key="4">
    <source>
        <dbReference type="Google" id="ProtNLM"/>
    </source>
</evidence>
<dbReference type="InterPro" id="IPR052160">
    <property type="entry name" value="Gypsy_RT_Integrase-like"/>
</dbReference>
<dbReference type="Proteomes" id="UP000257109">
    <property type="component" value="Unassembled WGS sequence"/>
</dbReference>
<comment type="caution">
    <text evidence="2">The sequence shown here is derived from an EMBL/GenBank/DDBJ whole genome shotgun (WGS) entry which is preliminary data.</text>
</comment>
<dbReference type="OrthoDB" id="1709476at2759"/>
<accession>A0A371GK65</accession>
<keyword evidence="3" id="KW-1185">Reference proteome</keyword>
<dbReference type="Gene3D" id="3.30.420.10">
    <property type="entry name" value="Ribonuclease H-like superfamily/Ribonuclease H"/>
    <property type="match status" value="1"/>
</dbReference>
<organism evidence="2 3">
    <name type="scientific">Mucuna pruriens</name>
    <name type="common">Velvet bean</name>
    <name type="synonym">Dolichos pruriens</name>
    <dbReference type="NCBI Taxonomy" id="157652"/>
    <lineage>
        <taxon>Eukaryota</taxon>
        <taxon>Viridiplantae</taxon>
        <taxon>Streptophyta</taxon>
        <taxon>Embryophyta</taxon>
        <taxon>Tracheophyta</taxon>
        <taxon>Spermatophyta</taxon>
        <taxon>Magnoliopsida</taxon>
        <taxon>eudicotyledons</taxon>
        <taxon>Gunneridae</taxon>
        <taxon>Pentapetalae</taxon>
        <taxon>rosids</taxon>
        <taxon>fabids</taxon>
        <taxon>Fabales</taxon>
        <taxon>Fabaceae</taxon>
        <taxon>Papilionoideae</taxon>
        <taxon>50 kb inversion clade</taxon>
        <taxon>NPAAA clade</taxon>
        <taxon>indigoferoid/millettioid clade</taxon>
        <taxon>Phaseoleae</taxon>
        <taxon>Mucuna</taxon>
    </lineage>
</organism>